<dbReference type="AlphaFoldDB" id="A0A7S2U6C7"/>
<feature type="transmembrane region" description="Helical" evidence="1">
    <location>
        <begin position="95"/>
        <end position="113"/>
    </location>
</feature>
<dbReference type="PROSITE" id="PS50280">
    <property type="entry name" value="SET"/>
    <property type="match status" value="1"/>
</dbReference>
<keyword evidence="2" id="KW-0732">Signal</keyword>
<dbReference type="PROSITE" id="PS51257">
    <property type="entry name" value="PROKAR_LIPOPROTEIN"/>
    <property type="match status" value="1"/>
</dbReference>
<keyword evidence="1" id="KW-1133">Transmembrane helix</keyword>
<evidence type="ECO:0000256" key="2">
    <source>
        <dbReference type="SAM" id="SignalP"/>
    </source>
</evidence>
<reference evidence="4" key="1">
    <citation type="submission" date="2021-01" db="EMBL/GenBank/DDBJ databases">
        <authorList>
            <person name="Corre E."/>
            <person name="Pelletier E."/>
            <person name="Niang G."/>
            <person name="Scheremetjew M."/>
            <person name="Finn R."/>
            <person name="Kale V."/>
            <person name="Holt S."/>
            <person name="Cochrane G."/>
            <person name="Meng A."/>
            <person name="Brown T."/>
            <person name="Cohen L."/>
        </authorList>
    </citation>
    <scope>NUCLEOTIDE SEQUENCE</scope>
    <source>
        <strain evidence="4">CCMP2084</strain>
    </source>
</reference>
<protein>
    <recommendedName>
        <fullName evidence="3">SET domain-containing protein</fullName>
    </recommendedName>
</protein>
<evidence type="ECO:0000256" key="1">
    <source>
        <dbReference type="SAM" id="Phobius"/>
    </source>
</evidence>
<keyword evidence="1" id="KW-0812">Transmembrane</keyword>
<evidence type="ECO:0000259" key="3">
    <source>
        <dbReference type="PROSITE" id="PS50280"/>
    </source>
</evidence>
<proteinExistence type="predicted"/>
<dbReference type="EMBL" id="HBHQ01002586">
    <property type="protein sequence ID" value="CAD9809838.1"/>
    <property type="molecule type" value="Transcribed_RNA"/>
</dbReference>
<keyword evidence="1" id="KW-0472">Membrane</keyword>
<dbReference type="InterPro" id="IPR046341">
    <property type="entry name" value="SET_dom_sf"/>
</dbReference>
<evidence type="ECO:0000313" key="4">
    <source>
        <dbReference type="EMBL" id="CAD9809838.1"/>
    </source>
</evidence>
<feature type="chain" id="PRO_5031042260" description="SET domain-containing protein" evidence="2">
    <location>
        <begin position="21"/>
        <end position="298"/>
    </location>
</feature>
<sequence>MVRTMNTGFVFLITSPSVTSSSGCFVSHCQPIQRRHLPPVVASRSGSGAITFSKRGTRCAAIKSRTAGVIGDSNHEKGSSLIEEVRSSRRARQTGLLIGSTFLSIAVGVGVAAGVLDSAMVGVVIASGVAWFLCNTLSYNEASPPLPDSLFDVRESQIPNAGNGLFALQPISKGTYLMDYEGEVLTETEYFLRYPDGQGRYVAGIPEPLPLLPDYGPAAALSEPTYIDGSDASQSNLARYMNSAPPEEKNGANVVWKKQRFGVRSMHFYALRAMEAGEELCFDYGANYWDAITEEEKE</sequence>
<feature type="signal peptide" evidence="2">
    <location>
        <begin position="1"/>
        <end position="20"/>
    </location>
</feature>
<dbReference type="Pfam" id="PF00856">
    <property type="entry name" value="SET"/>
    <property type="match status" value="1"/>
</dbReference>
<accession>A0A7S2U6C7</accession>
<dbReference type="SMART" id="SM00317">
    <property type="entry name" value="SET"/>
    <property type="match status" value="1"/>
</dbReference>
<dbReference type="Gene3D" id="2.170.270.10">
    <property type="entry name" value="SET domain"/>
    <property type="match status" value="1"/>
</dbReference>
<dbReference type="SUPFAM" id="SSF82199">
    <property type="entry name" value="SET domain"/>
    <property type="match status" value="1"/>
</dbReference>
<dbReference type="InterPro" id="IPR001214">
    <property type="entry name" value="SET_dom"/>
</dbReference>
<gene>
    <name evidence="4" type="ORF">ASEP1449_LOCUS1661</name>
</gene>
<organism evidence="4">
    <name type="scientific">Attheya septentrionalis</name>
    <dbReference type="NCBI Taxonomy" id="420275"/>
    <lineage>
        <taxon>Eukaryota</taxon>
        <taxon>Sar</taxon>
        <taxon>Stramenopiles</taxon>
        <taxon>Ochrophyta</taxon>
        <taxon>Bacillariophyta</taxon>
        <taxon>Coscinodiscophyceae</taxon>
        <taxon>Chaetocerotophycidae</taxon>
        <taxon>Chaetocerotales</taxon>
        <taxon>Attheyaceae</taxon>
        <taxon>Attheya</taxon>
    </lineage>
</organism>
<feature type="domain" description="SET" evidence="3">
    <location>
        <begin position="149"/>
        <end position="285"/>
    </location>
</feature>
<name>A0A7S2U6C7_9STRA</name>